<evidence type="ECO:0000313" key="10">
    <source>
        <dbReference type="EMBL" id="AEH62691.1"/>
    </source>
</evidence>
<dbReference type="GO" id="GO:0003676">
    <property type="term" value="F:nucleic acid binding"/>
    <property type="evidence" value="ECO:0007669"/>
    <property type="project" value="InterPro"/>
</dbReference>
<evidence type="ECO:0000256" key="3">
    <source>
        <dbReference type="ARBA" id="ARBA00022801"/>
    </source>
</evidence>
<evidence type="ECO:0000256" key="5">
    <source>
        <dbReference type="HAMAP-Rule" id="MF_00378"/>
    </source>
</evidence>
<dbReference type="EC" id="3.1.11.6" evidence="5"/>
<feature type="domain" description="OB-fold nucleic acid binding" evidence="9">
    <location>
        <begin position="24"/>
        <end position="117"/>
    </location>
</feature>
<dbReference type="PANTHER" id="PTHR30008">
    <property type="entry name" value="EXODEOXYRIBONUCLEASE 7 LARGE SUBUNIT"/>
    <property type="match status" value="1"/>
</dbReference>
<proteinExistence type="inferred from homology"/>
<feature type="domain" description="Exonuclease VII large subunit C-terminal" evidence="8">
    <location>
        <begin position="140"/>
        <end position="384"/>
    </location>
</feature>
<dbReference type="RefSeq" id="WP_014500747.1">
    <property type="nucleotide sequence ID" value="NC_017262.1"/>
</dbReference>
<dbReference type="GO" id="GO:0006308">
    <property type="term" value="P:DNA catabolic process"/>
    <property type="evidence" value="ECO:0007669"/>
    <property type="project" value="UniProtKB-UniRule"/>
</dbReference>
<comment type="subcellular location">
    <subcellularLocation>
        <location evidence="5 6">Cytoplasm</location>
    </subcellularLocation>
</comment>
<dbReference type="GO" id="GO:0009318">
    <property type="term" value="C:exodeoxyribonuclease VII complex"/>
    <property type="evidence" value="ECO:0007669"/>
    <property type="project" value="UniProtKB-UniRule"/>
</dbReference>
<dbReference type="NCBIfam" id="TIGR00237">
    <property type="entry name" value="xseA"/>
    <property type="match status" value="1"/>
</dbReference>
<sequence>MNSFSFDGSDLLAKSDATDNVRAFSVSEISGALKRTVEDAFSHIRVRGEISGFTQAGSGHCYLALKDDKAVLDSVIWRGVVSRISFWPENGMEVIATGRLTTYAGRSRYQLVIEQLEIAGQGALMALLDRRRRMLAEEGLFNADRKRALPFMPKIIGVVSSPSGAVIRDILHRLADRCPTHVILWPVPVQGDQAAAKVAAAVRGFSALKAGDAIPRPDLLIVARGGGSLEDLWPFNEEILVRAVAESSIPVISAVGHETDTTLCDYAADLRAPTPTAAAELAVPVRSELVNGLNNLHLRMNNAIARHAKLSEERLDAVRQRLPDGERLLAPFIQLFDDRASQLERDISERMTHARHKLNFYAATLRPALLKARIAREQARLSACRLPTGQRLVIQEQQKLDNVTRRLKQAYQQRLSHADLRFKFLAEKLQPLLLEQRWQQKAELLAACSLKPELVTARLNIWQKNIDQLWRVAEQAHPDKILAKGYARVEDSHSHVVSNAHDAKTHKRLNLIFHDGSVWVAPETPPKSRKADNPPEPPEQTSFL</sequence>
<dbReference type="CDD" id="cd04489">
    <property type="entry name" value="ExoVII_LU_OBF"/>
    <property type="match status" value="1"/>
</dbReference>
<evidence type="ECO:0000256" key="1">
    <source>
        <dbReference type="ARBA" id="ARBA00022490"/>
    </source>
</evidence>
<organism evidence="10 11">
    <name type="scientific">Zymomonas mobilis subsp. mobilis (strain ATCC 10988 / DSM 424 / LMG 404 / NCIMB 8938 / NRRL B-806 / ZM1)</name>
    <dbReference type="NCBI Taxonomy" id="555217"/>
    <lineage>
        <taxon>Bacteria</taxon>
        <taxon>Pseudomonadati</taxon>
        <taxon>Pseudomonadota</taxon>
        <taxon>Alphaproteobacteria</taxon>
        <taxon>Sphingomonadales</taxon>
        <taxon>Zymomonadaceae</taxon>
        <taxon>Zymomonas</taxon>
    </lineage>
</organism>
<protein>
    <recommendedName>
        <fullName evidence="5">Exodeoxyribonuclease 7 large subunit</fullName>
        <ecNumber evidence="5">3.1.11.6</ecNumber>
    </recommendedName>
    <alternativeName>
        <fullName evidence="5">Exodeoxyribonuclease VII large subunit</fullName>
        <shortName evidence="5">Exonuclease VII large subunit</shortName>
    </alternativeName>
</protein>
<keyword evidence="2 5" id="KW-0540">Nuclease</keyword>
<gene>
    <name evidence="5" type="primary">xseA</name>
    <name evidence="10" type="ordered locus">Zmob_0854</name>
</gene>
<comment type="catalytic activity">
    <reaction evidence="5 6">
        <text>Exonucleolytic cleavage in either 5'- to 3'- or 3'- to 5'-direction to yield nucleoside 5'-phosphates.</text>
        <dbReference type="EC" id="3.1.11.6"/>
    </reaction>
</comment>
<reference evidence="10 11" key="1">
    <citation type="journal article" date="2011" name="J. Bacteriol.">
        <title>Genome sequence of the ethanol-producing Zymomonas mobilis subsp. mobilis lectotype strain ATCC 10988.</title>
        <authorList>
            <person name="Pappas K.M."/>
            <person name="Kouvelis V.N."/>
            <person name="Saunders E."/>
            <person name="Brettin T.S."/>
            <person name="Bruce D."/>
            <person name="Detter C."/>
            <person name="Balakireva M."/>
            <person name="Han C.S."/>
            <person name="Savvakis G."/>
            <person name="Kyrpides N.C."/>
            <person name="Typas M.A."/>
        </authorList>
    </citation>
    <scope>NUCLEOTIDE SEQUENCE [LARGE SCALE GENOMIC DNA]</scope>
    <source>
        <strain evidence="11">ATCC 10988 / DSM 424 / CCUG 17860 / LMG 404 / NCIMB 8938 / NRRL B-806 / ZM1</strain>
    </source>
</reference>
<dbReference type="GO" id="GO:0008855">
    <property type="term" value="F:exodeoxyribonuclease VII activity"/>
    <property type="evidence" value="ECO:0007669"/>
    <property type="project" value="UniProtKB-UniRule"/>
</dbReference>
<accession>A0A0H3FY97</accession>
<dbReference type="Pfam" id="PF13742">
    <property type="entry name" value="tRNA_anti_2"/>
    <property type="match status" value="1"/>
</dbReference>
<dbReference type="Proteomes" id="UP000001494">
    <property type="component" value="Chromosome"/>
</dbReference>
<dbReference type="InterPro" id="IPR020579">
    <property type="entry name" value="Exonuc_VII_lsu_C"/>
</dbReference>
<keyword evidence="1 5" id="KW-0963">Cytoplasm</keyword>
<keyword evidence="4 5" id="KW-0269">Exonuclease</keyword>
<comment type="subunit">
    <text evidence="5">Heterooligomer composed of large and small subunits.</text>
</comment>
<dbReference type="AlphaFoldDB" id="A0A0H3FY97"/>
<feature type="region of interest" description="Disordered" evidence="7">
    <location>
        <begin position="522"/>
        <end position="544"/>
    </location>
</feature>
<dbReference type="GO" id="GO:0005737">
    <property type="term" value="C:cytoplasm"/>
    <property type="evidence" value="ECO:0007669"/>
    <property type="project" value="UniProtKB-SubCell"/>
</dbReference>
<evidence type="ECO:0000256" key="2">
    <source>
        <dbReference type="ARBA" id="ARBA00022722"/>
    </source>
</evidence>
<name>A0A0H3FY97_ZYMMA</name>
<evidence type="ECO:0000313" key="11">
    <source>
        <dbReference type="Proteomes" id="UP000001494"/>
    </source>
</evidence>
<dbReference type="EMBL" id="CP002850">
    <property type="protein sequence ID" value="AEH62691.1"/>
    <property type="molecule type" value="Genomic_DNA"/>
</dbReference>
<evidence type="ECO:0000256" key="6">
    <source>
        <dbReference type="RuleBase" id="RU004355"/>
    </source>
</evidence>
<dbReference type="Pfam" id="PF02601">
    <property type="entry name" value="Exonuc_VII_L"/>
    <property type="match status" value="1"/>
</dbReference>
<dbReference type="OrthoDB" id="9802795at2"/>
<evidence type="ECO:0000259" key="9">
    <source>
        <dbReference type="Pfam" id="PF13742"/>
    </source>
</evidence>
<dbReference type="InterPro" id="IPR003753">
    <property type="entry name" value="Exonuc_VII_L"/>
</dbReference>
<evidence type="ECO:0000256" key="7">
    <source>
        <dbReference type="SAM" id="MobiDB-lite"/>
    </source>
</evidence>
<dbReference type="HOGENOM" id="CLU_023625_3_1_5"/>
<comment type="function">
    <text evidence="5">Bidirectionally degrades single-stranded DNA into large acid-insoluble oligonucleotides, which are then degraded further into small acid-soluble oligonucleotides.</text>
</comment>
<dbReference type="HAMAP" id="MF_00378">
    <property type="entry name" value="Exonuc_7_L"/>
    <property type="match status" value="1"/>
</dbReference>
<evidence type="ECO:0000256" key="4">
    <source>
        <dbReference type="ARBA" id="ARBA00022839"/>
    </source>
</evidence>
<dbReference type="KEGG" id="zmm:Zmob_0854"/>
<dbReference type="eggNOG" id="COG1570">
    <property type="taxonomic scope" value="Bacteria"/>
</dbReference>
<evidence type="ECO:0000259" key="8">
    <source>
        <dbReference type="Pfam" id="PF02601"/>
    </source>
</evidence>
<comment type="similarity">
    <text evidence="5 6">Belongs to the XseA family.</text>
</comment>
<dbReference type="InterPro" id="IPR025824">
    <property type="entry name" value="OB-fold_nuc-bd_dom"/>
</dbReference>
<keyword evidence="3 5" id="KW-0378">Hydrolase</keyword>
<dbReference type="PANTHER" id="PTHR30008:SF0">
    <property type="entry name" value="EXODEOXYRIBONUCLEASE 7 LARGE SUBUNIT"/>
    <property type="match status" value="1"/>
</dbReference>